<keyword evidence="2" id="KW-1133">Transmembrane helix</keyword>
<sequence>MKQNNYEHIAIYDANRSNVASQRLQAKQQQNKQHKLLTYSSVVAVSALALLSSTVLLPLFKQQNLDTEVHALNENNQVITETVTQATQPKVVSSKLADQNNLFQNYGTEAMHRSNDEQERALLYLLHKTSEVEGKATEEVLKVKELEWDNDIKTVVNKPANTKHKSTSKANSKQVTNKTKATKQTEPTETYILEVKTSEVKPTATNSVAKPKLAPVKQPVVHSTEPADTKFVKATNATESVDDFAKDLTDRELMYYIVMAETGYADTDSISLVAQVIVNRTHVLGESLRSVLTSPDQFSCYENGSYKRNAPTARVRQICDAALAGAPIGQYVLPRDVIFYCTVNYYTTRPTFFVGLKRILKHNTQVFFAPSTSSSQAMDNWELPAETKAEEELPKIEDDKDPTVIQANSELEKILE</sequence>
<proteinExistence type="predicted"/>
<name>A0A133Y6V5_9FIRM</name>
<dbReference type="STRING" id="1497955.HMPREF1872_01416"/>
<evidence type="ECO:0000313" key="3">
    <source>
        <dbReference type="EMBL" id="KXB38929.1"/>
    </source>
</evidence>
<evidence type="ECO:0000313" key="4">
    <source>
        <dbReference type="Proteomes" id="UP000070080"/>
    </source>
</evidence>
<feature type="transmembrane region" description="Helical" evidence="2">
    <location>
        <begin position="36"/>
        <end position="60"/>
    </location>
</feature>
<dbReference type="Proteomes" id="UP000070080">
    <property type="component" value="Unassembled WGS sequence"/>
</dbReference>
<keyword evidence="2" id="KW-0812">Transmembrane</keyword>
<dbReference type="Gene3D" id="1.10.10.2520">
    <property type="entry name" value="Cell wall hydrolase SleB, domain 1"/>
    <property type="match status" value="1"/>
</dbReference>
<keyword evidence="2" id="KW-0472">Membrane</keyword>
<evidence type="ECO:0000256" key="2">
    <source>
        <dbReference type="SAM" id="Phobius"/>
    </source>
</evidence>
<feature type="region of interest" description="Disordered" evidence="1">
    <location>
        <begin position="378"/>
        <end position="402"/>
    </location>
</feature>
<organism evidence="3 4">
    <name type="scientific">Amygdalobacter nucleatus</name>
    <dbReference type="NCBI Taxonomy" id="3029274"/>
    <lineage>
        <taxon>Bacteria</taxon>
        <taxon>Bacillati</taxon>
        <taxon>Bacillota</taxon>
        <taxon>Clostridia</taxon>
        <taxon>Eubacteriales</taxon>
        <taxon>Oscillospiraceae</taxon>
        <taxon>Amygdalobacter</taxon>
    </lineage>
</organism>
<gene>
    <name evidence="3" type="ORF">HMPREF1872_01416</name>
</gene>
<protein>
    <submittedName>
        <fullName evidence="3">Uncharacterized protein</fullName>
    </submittedName>
</protein>
<feature type="compositionally biased region" description="Basic and acidic residues" evidence="1">
    <location>
        <begin position="385"/>
        <end position="402"/>
    </location>
</feature>
<dbReference type="AlphaFoldDB" id="A0A133Y6V5"/>
<dbReference type="GO" id="GO:0016787">
    <property type="term" value="F:hydrolase activity"/>
    <property type="evidence" value="ECO:0007669"/>
    <property type="project" value="InterPro"/>
</dbReference>
<feature type="region of interest" description="Disordered" evidence="1">
    <location>
        <begin position="161"/>
        <end position="183"/>
    </location>
</feature>
<reference evidence="4" key="1">
    <citation type="submission" date="2016-01" db="EMBL/GenBank/DDBJ databases">
        <authorList>
            <person name="Mitreva M."/>
            <person name="Pepin K.H."/>
            <person name="Mihindukulasuriya K.A."/>
            <person name="Fulton R."/>
            <person name="Fronick C."/>
            <person name="O'Laughlin M."/>
            <person name="Miner T."/>
            <person name="Herter B."/>
            <person name="Rosa B.A."/>
            <person name="Cordes M."/>
            <person name="Tomlinson C."/>
            <person name="Wollam A."/>
            <person name="Palsikar V.B."/>
            <person name="Mardis E.R."/>
            <person name="Wilson R.K."/>
        </authorList>
    </citation>
    <scope>NUCLEOTIDE SEQUENCE [LARGE SCALE GENOMIC DNA]</scope>
    <source>
        <strain evidence="4">KA00274</strain>
    </source>
</reference>
<accession>A0A133Y6V5</accession>
<dbReference type="EMBL" id="LSCV01000045">
    <property type="protein sequence ID" value="KXB38929.1"/>
    <property type="molecule type" value="Genomic_DNA"/>
</dbReference>
<keyword evidence="4" id="KW-1185">Reference proteome</keyword>
<comment type="caution">
    <text evidence="3">The sequence shown here is derived from an EMBL/GenBank/DDBJ whole genome shotgun (WGS) entry which is preliminary data.</text>
</comment>
<evidence type="ECO:0000256" key="1">
    <source>
        <dbReference type="SAM" id="MobiDB-lite"/>
    </source>
</evidence>
<feature type="compositionally biased region" description="Polar residues" evidence="1">
    <location>
        <begin position="168"/>
        <end position="183"/>
    </location>
</feature>
<dbReference type="InterPro" id="IPR042047">
    <property type="entry name" value="SleB_dom1"/>
</dbReference>
<dbReference type="RefSeq" id="WP_066715084.1">
    <property type="nucleotide sequence ID" value="NZ_JARFNM010000001.1"/>
</dbReference>